<dbReference type="AlphaFoldDB" id="F9W714"/>
<protein>
    <submittedName>
        <fullName evidence="3">WGS project CAEQ00000000 data, annotated contig 1548</fullName>
    </submittedName>
</protein>
<evidence type="ECO:0000256" key="1">
    <source>
        <dbReference type="SAM" id="MobiDB-lite"/>
    </source>
</evidence>
<dbReference type="InterPro" id="IPR025952">
    <property type="entry name" value="R3H-assoc_dom"/>
</dbReference>
<dbReference type="Pfam" id="PF13902">
    <property type="entry name" value="R3H-assoc"/>
    <property type="match status" value="1"/>
</dbReference>
<sequence>MSVSTEEATVEPLTISHGSSKNDAEESSTQVSDATTLRTTAVPLSMPRHAKKQRYNRLIEVTDSSADCMTVADVLQHTKETLTVYNGPAVYEEEMNFHPYELYKHGKRKIHTGSVGYSSGTDLVMIREAVSETSDGDLQFFHRRSTIGSVLCLDPAAQRPLTKEEEEKQAESEAKDGKKKPLKGEAYRKYPGVRHPRNRKVRNRLLNSHFATPFGREIMAKYRERQEKGEADADMTPPLRPIFSDLPAIFYSIMDLDEDAQTAALERYGVRMNRTPTAPARDPDSGEVRFQNLNSRLRGELVHALDSEFLTQQIEDLERSFASFINNGDVGKSLTYRFRDGYGRLVCHGVAAYYQLVSQSHQRPDGTKTTVVSWPKRHKKKKSAATLNLPKVTLMSLLRKKRNEMPCVSTPPDVDTPLLNSEKSMDRPETLVLPPALENYREIDSISDSFDVDELMPVYQPFVL</sequence>
<dbReference type="GO" id="GO:0003676">
    <property type="term" value="F:nucleic acid binding"/>
    <property type="evidence" value="ECO:0007669"/>
    <property type="project" value="InterPro"/>
</dbReference>
<accession>F9W714</accession>
<reference evidence="3 4" key="2">
    <citation type="journal article" date="2012" name="Proc. Natl. Acad. Sci. U.S.A.">
        <title>Antigenic diversity is generated by distinct evolutionary mechanisms in African trypanosome species.</title>
        <authorList>
            <person name="Jackson A.P."/>
            <person name="Berry A."/>
            <person name="Aslett M."/>
            <person name="Allison H.C."/>
            <person name="Burton P."/>
            <person name="Vavrova-Anderson J."/>
            <person name="Brown R."/>
            <person name="Browne H."/>
            <person name="Corton N."/>
            <person name="Hauser H."/>
            <person name="Gamble J."/>
            <person name="Gilderthorp R."/>
            <person name="Marcello L."/>
            <person name="McQuillan J."/>
            <person name="Otto T.D."/>
            <person name="Quail M.A."/>
            <person name="Sanders M.J."/>
            <person name="van Tonder A."/>
            <person name="Ginger M.L."/>
            <person name="Field M.C."/>
            <person name="Barry J.D."/>
            <person name="Hertz-Fowler C."/>
            <person name="Berriman M."/>
        </authorList>
    </citation>
    <scope>NUCLEOTIDE SEQUENCE [LARGE SCALE GENOMIC DNA]</scope>
    <source>
        <strain evidence="3 4">IL3000</strain>
    </source>
</reference>
<dbReference type="SUPFAM" id="SSF82708">
    <property type="entry name" value="R3H domain"/>
    <property type="match status" value="1"/>
</dbReference>
<dbReference type="PANTHER" id="PTHR32019:SF2">
    <property type="entry name" value="R3H DOMAIN-CONTAINING PROTEIN 4"/>
    <property type="match status" value="1"/>
</dbReference>
<dbReference type="OMA" id="YGRLICH"/>
<comment type="caution">
    <text evidence="3">The sequence shown here is derived from an EMBL/GenBank/DDBJ whole genome shotgun (WGS) entry which is preliminary data.</text>
</comment>
<feature type="domain" description="R3H-associated N-terminal" evidence="2">
    <location>
        <begin position="180"/>
        <end position="303"/>
    </location>
</feature>
<feature type="compositionally biased region" description="Polar residues" evidence="1">
    <location>
        <begin position="16"/>
        <end position="39"/>
    </location>
</feature>
<dbReference type="PANTHER" id="PTHR32019">
    <property type="entry name" value="R3H DOMAIN-CONTAINING PROTEIN 4"/>
    <property type="match status" value="1"/>
</dbReference>
<dbReference type="InterPro" id="IPR036867">
    <property type="entry name" value="R3H_dom_sf"/>
</dbReference>
<feature type="region of interest" description="Disordered" evidence="1">
    <location>
        <begin position="158"/>
        <end position="198"/>
    </location>
</feature>
<gene>
    <name evidence="3" type="ORF">TCIL3000_0_37910</name>
</gene>
<feature type="region of interest" description="Disordered" evidence="1">
    <location>
        <begin position="1"/>
        <end position="49"/>
    </location>
</feature>
<proteinExistence type="predicted"/>
<organism evidence="3 4">
    <name type="scientific">Trypanosoma congolense (strain IL3000)</name>
    <dbReference type="NCBI Taxonomy" id="1068625"/>
    <lineage>
        <taxon>Eukaryota</taxon>
        <taxon>Discoba</taxon>
        <taxon>Euglenozoa</taxon>
        <taxon>Kinetoplastea</taxon>
        <taxon>Metakinetoplastina</taxon>
        <taxon>Trypanosomatida</taxon>
        <taxon>Trypanosomatidae</taxon>
        <taxon>Trypanosoma</taxon>
        <taxon>Nannomonas</taxon>
    </lineage>
</organism>
<reference evidence="4" key="1">
    <citation type="submission" date="2011-07" db="EMBL/GenBank/DDBJ databases">
        <title>Divergent evolution of antigenic variation in African trypanosomes.</title>
        <authorList>
            <person name="Jackson A.P."/>
            <person name="Berry A."/>
            <person name="Allison H.C."/>
            <person name="Burton P."/>
            <person name="Anderson J."/>
            <person name="Aslett M."/>
            <person name="Brown R."/>
            <person name="Corton N."/>
            <person name="Harris D."/>
            <person name="Hauser H."/>
            <person name="Gamble J."/>
            <person name="Gilderthorp R."/>
            <person name="McQuillan J."/>
            <person name="Quail M.A."/>
            <person name="Sanders M."/>
            <person name="Van Tonder A."/>
            <person name="Ginger M.L."/>
            <person name="Donelson J.E."/>
            <person name="Field M.C."/>
            <person name="Barry J.D."/>
            <person name="Berriman M."/>
            <person name="Hertz-Fowler C."/>
        </authorList>
    </citation>
    <scope>NUCLEOTIDE SEQUENCE [LARGE SCALE GENOMIC DNA]</scope>
    <source>
        <strain evidence="4">IL3000</strain>
    </source>
</reference>
<dbReference type="InterPro" id="IPR039629">
    <property type="entry name" value="R3HDM4"/>
</dbReference>
<evidence type="ECO:0000313" key="4">
    <source>
        <dbReference type="Proteomes" id="UP000000702"/>
    </source>
</evidence>
<name>F9W714_TRYCI</name>
<keyword evidence="4" id="KW-1185">Reference proteome</keyword>
<evidence type="ECO:0000259" key="2">
    <source>
        <dbReference type="Pfam" id="PF13902"/>
    </source>
</evidence>
<dbReference type="VEuPathDB" id="TriTrypDB:TcIL3000_0_37910"/>
<dbReference type="Proteomes" id="UP000000702">
    <property type="component" value="Unassembled WGS sequence"/>
</dbReference>
<evidence type="ECO:0000313" key="3">
    <source>
        <dbReference type="EMBL" id="CCD12972.1"/>
    </source>
</evidence>
<dbReference type="EMBL" id="CAEQ01000961">
    <property type="protein sequence ID" value="CCD12972.1"/>
    <property type="molecule type" value="Genomic_DNA"/>
</dbReference>
<feature type="compositionally biased region" description="Basic and acidic residues" evidence="1">
    <location>
        <begin position="161"/>
        <end position="176"/>
    </location>
</feature>